<accession>A0A1M7K6J5</accession>
<name>A0A1M7K6J5_9FLAO</name>
<protein>
    <submittedName>
        <fullName evidence="1">Uncharacterized protein</fullName>
    </submittedName>
</protein>
<dbReference type="STRING" id="69322.SAMN05443669_104913"/>
<organism evidence="1 2">
    <name type="scientific">Flavobacterium xanthum</name>
    <dbReference type="NCBI Taxonomy" id="69322"/>
    <lineage>
        <taxon>Bacteria</taxon>
        <taxon>Pseudomonadati</taxon>
        <taxon>Bacteroidota</taxon>
        <taxon>Flavobacteriia</taxon>
        <taxon>Flavobacteriales</taxon>
        <taxon>Flavobacteriaceae</taxon>
        <taxon>Flavobacterium</taxon>
    </lineage>
</organism>
<dbReference type="AlphaFoldDB" id="A0A1M7K6J5"/>
<evidence type="ECO:0000313" key="1">
    <source>
        <dbReference type="EMBL" id="SHM60932.1"/>
    </source>
</evidence>
<sequence length="47" mass="5417">MPLIERKNMVDLEENLSLSKQCILLNINRNSFYFSPKGEGSENLSLM</sequence>
<dbReference type="Proteomes" id="UP000184260">
    <property type="component" value="Unassembled WGS sequence"/>
</dbReference>
<evidence type="ECO:0000313" key="2">
    <source>
        <dbReference type="Proteomes" id="UP000184260"/>
    </source>
</evidence>
<reference evidence="2" key="1">
    <citation type="submission" date="2016-11" db="EMBL/GenBank/DDBJ databases">
        <authorList>
            <person name="Varghese N."/>
            <person name="Submissions S."/>
        </authorList>
    </citation>
    <scope>NUCLEOTIDE SEQUENCE [LARGE SCALE GENOMIC DNA]</scope>
    <source>
        <strain evidence="2">DSM 3661</strain>
    </source>
</reference>
<dbReference type="EMBL" id="FRBU01000049">
    <property type="protein sequence ID" value="SHM60932.1"/>
    <property type="molecule type" value="Genomic_DNA"/>
</dbReference>
<keyword evidence="2" id="KW-1185">Reference proteome</keyword>
<proteinExistence type="predicted"/>
<gene>
    <name evidence="1" type="ORF">SAMN05443669_104913</name>
</gene>